<evidence type="ECO:0000256" key="2">
    <source>
        <dbReference type="ARBA" id="ARBA00004651"/>
    </source>
</evidence>
<evidence type="ECO:0000313" key="21">
    <source>
        <dbReference type="Proteomes" id="UP001169862"/>
    </source>
</evidence>
<evidence type="ECO:0000256" key="1">
    <source>
        <dbReference type="ARBA" id="ARBA00001946"/>
    </source>
</evidence>
<evidence type="ECO:0000256" key="5">
    <source>
        <dbReference type="ARBA" id="ARBA00013200"/>
    </source>
</evidence>
<evidence type="ECO:0000313" key="20">
    <source>
        <dbReference type="EMBL" id="MDO6452340.1"/>
    </source>
</evidence>
<evidence type="ECO:0000256" key="7">
    <source>
        <dbReference type="ARBA" id="ARBA00022475"/>
    </source>
</evidence>
<dbReference type="EMBL" id="JAUOPG010000001">
    <property type="protein sequence ID" value="MDO6452340.1"/>
    <property type="molecule type" value="Genomic_DNA"/>
</dbReference>
<evidence type="ECO:0000256" key="4">
    <source>
        <dbReference type="ARBA" id="ARBA00010561"/>
    </source>
</evidence>
<dbReference type="GO" id="GO:0009236">
    <property type="term" value="P:cobalamin biosynthetic process"/>
    <property type="evidence" value="ECO:0007669"/>
    <property type="project" value="UniProtKB-UniRule"/>
</dbReference>
<keyword evidence="13 19" id="KW-0472">Membrane</keyword>
<evidence type="ECO:0000256" key="16">
    <source>
        <dbReference type="ARBA" id="ARBA00032853"/>
    </source>
</evidence>
<dbReference type="PANTHER" id="PTHR34148:SF1">
    <property type="entry name" value="ADENOSYLCOBINAMIDE-GDP RIBAZOLETRANSFERASE"/>
    <property type="match status" value="1"/>
</dbReference>
<sequence length="258" mass="27680">MKPYLLAHVNAFLAATQFLTLLPVPVRLEWTLELQRRALLYYPAVGLVLGCLLVLAHAISTWAFAAHSVVLPAAVTLFVWIALTGALHLDGLADAADGWMGGLGDREKTLRIMKDPCVGVTGAVVLILVCLMKFAALANLMESGKYTHLCVALLVAPLLARVAVMCLLVTTPYVRAGGIASSWIEHITPSTIMWPLVCAVIGALWLSPLALVISAAVLWMCRRVMLNRLQGTTGDTAGATIELIELAILLGMNTYIAQ</sequence>
<keyword evidence="12 19" id="KW-1133">Transmembrane helix</keyword>
<evidence type="ECO:0000256" key="8">
    <source>
        <dbReference type="ARBA" id="ARBA00022573"/>
    </source>
</evidence>
<feature type="transmembrane region" description="Helical" evidence="19">
    <location>
        <begin position="118"/>
        <end position="137"/>
    </location>
</feature>
<evidence type="ECO:0000256" key="14">
    <source>
        <dbReference type="ARBA" id="ARBA00025228"/>
    </source>
</evidence>
<reference evidence="20" key="1">
    <citation type="submission" date="2023-07" db="EMBL/GenBank/DDBJ databases">
        <title>Genome content predicts the carbon catabolic preferences of heterotrophic bacteria.</title>
        <authorList>
            <person name="Gralka M."/>
        </authorList>
    </citation>
    <scope>NUCLEOTIDE SEQUENCE</scope>
    <source>
        <strain evidence="20">I2M16</strain>
    </source>
</reference>
<dbReference type="GO" id="GO:0005886">
    <property type="term" value="C:plasma membrane"/>
    <property type="evidence" value="ECO:0007669"/>
    <property type="project" value="UniProtKB-SubCell"/>
</dbReference>
<dbReference type="Pfam" id="PF02654">
    <property type="entry name" value="CobS"/>
    <property type="match status" value="1"/>
</dbReference>
<comment type="subcellular location">
    <subcellularLocation>
        <location evidence="2 19">Cell membrane</location>
        <topology evidence="2 19">Multi-pass membrane protein</topology>
    </subcellularLocation>
</comment>
<keyword evidence="7 19" id="KW-1003">Cell membrane</keyword>
<keyword evidence="10 19" id="KW-0812">Transmembrane</keyword>
<evidence type="ECO:0000256" key="19">
    <source>
        <dbReference type="HAMAP-Rule" id="MF_00719"/>
    </source>
</evidence>
<comment type="function">
    <text evidence="14 19">Joins adenosylcobinamide-GDP and alpha-ribazole to generate adenosylcobalamin (Ado-cobalamin). Also synthesizes adenosylcobalamin 5'-phosphate from adenosylcobinamide-GDP and alpha-ribazole 5'-phosphate.</text>
</comment>
<evidence type="ECO:0000256" key="11">
    <source>
        <dbReference type="ARBA" id="ARBA00022842"/>
    </source>
</evidence>
<keyword evidence="11 19" id="KW-0460">Magnesium</keyword>
<evidence type="ECO:0000256" key="12">
    <source>
        <dbReference type="ARBA" id="ARBA00022989"/>
    </source>
</evidence>
<dbReference type="GO" id="GO:0008818">
    <property type="term" value="F:cobalamin 5'-phosphate synthase activity"/>
    <property type="evidence" value="ECO:0007669"/>
    <property type="project" value="UniProtKB-UniRule"/>
</dbReference>
<gene>
    <name evidence="19 20" type="primary">cobS</name>
    <name evidence="20" type="ORF">Q4490_02075</name>
</gene>
<comment type="caution">
    <text evidence="20">The sequence shown here is derived from an EMBL/GenBank/DDBJ whole genome shotgun (WGS) entry which is preliminary data.</text>
</comment>
<evidence type="ECO:0000256" key="3">
    <source>
        <dbReference type="ARBA" id="ARBA00004663"/>
    </source>
</evidence>
<evidence type="ECO:0000256" key="15">
    <source>
        <dbReference type="ARBA" id="ARBA00032605"/>
    </source>
</evidence>
<comment type="cofactor">
    <cofactor evidence="1 19">
        <name>Mg(2+)</name>
        <dbReference type="ChEBI" id="CHEBI:18420"/>
    </cofactor>
</comment>
<evidence type="ECO:0000256" key="13">
    <source>
        <dbReference type="ARBA" id="ARBA00023136"/>
    </source>
</evidence>
<feature type="transmembrane region" description="Helical" evidence="19">
    <location>
        <begin position="149"/>
        <end position="174"/>
    </location>
</feature>
<comment type="catalytic activity">
    <reaction evidence="18 19">
        <text>alpha-ribazole 5'-phosphate + adenosylcob(III)inamide-GDP = adenosylcob(III)alamin 5'-phosphate + GMP + H(+)</text>
        <dbReference type="Rhea" id="RHEA:23560"/>
        <dbReference type="ChEBI" id="CHEBI:15378"/>
        <dbReference type="ChEBI" id="CHEBI:57918"/>
        <dbReference type="ChEBI" id="CHEBI:58115"/>
        <dbReference type="ChEBI" id="CHEBI:60487"/>
        <dbReference type="ChEBI" id="CHEBI:60493"/>
        <dbReference type="EC" id="2.7.8.26"/>
    </reaction>
</comment>
<evidence type="ECO:0000256" key="17">
    <source>
        <dbReference type="ARBA" id="ARBA00048623"/>
    </source>
</evidence>
<dbReference type="AlphaFoldDB" id="A0AAW7XHJ8"/>
<organism evidence="20 21">
    <name type="scientific">Neptunomonas phycophila</name>
    <dbReference type="NCBI Taxonomy" id="1572645"/>
    <lineage>
        <taxon>Bacteria</taxon>
        <taxon>Pseudomonadati</taxon>
        <taxon>Pseudomonadota</taxon>
        <taxon>Gammaproteobacteria</taxon>
        <taxon>Oceanospirillales</taxon>
        <taxon>Oceanospirillaceae</taxon>
        <taxon>Neptunomonas</taxon>
    </lineage>
</organism>
<dbReference type="EC" id="2.7.8.26" evidence="5 19"/>
<evidence type="ECO:0000256" key="9">
    <source>
        <dbReference type="ARBA" id="ARBA00022679"/>
    </source>
</evidence>
<accession>A0AAW7XHJ8</accession>
<dbReference type="RefSeq" id="WP_303495550.1">
    <property type="nucleotide sequence ID" value="NZ_JAUOPG010000001.1"/>
</dbReference>
<dbReference type="PANTHER" id="PTHR34148">
    <property type="entry name" value="ADENOSYLCOBINAMIDE-GDP RIBAZOLETRANSFERASE"/>
    <property type="match status" value="1"/>
</dbReference>
<comment type="catalytic activity">
    <reaction evidence="17 19">
        <text>alpha-ribazole + adenosylcob(III)inamide-GDP = adenosylcob(III)alamin + GMP + H(+)</text>
        <dbReference type="Rhea" id="RHEA:16049"/>
        <dbReference type="ChEBI" id="CHEBI:10329"/>
        <dbReference type="ChEBI" id="CHEBI:15378"/>
        <dbReference type="ChEBI" id="CHEBI:18408"/>
        <dbReference type="ChEBI" id="CHEBI:58115"/>
        <dbReference type="ChEBI" id="CHEBI:60487"/>
        <dbReference type="EC" id="2.7.8.26"/>
    </reaction>
</comment>
<dbReference type="GO" id="GO:0051073">
    <property type="term" value="F:adenosylcobinamide-GDP ribazoletransferase activity"/>
    <property type="evidence" value="ECO:0007669"/>
    <property type="project" value="UniProtKB-UniRule"/>
</dbReference>
<feature type="transmembrane region" description="Helical" evidence="19">
    <location>
        <begin position="38"/>
        <end position="55"/>
    </location>
</feature>
<evidence type="ECO:0000256" key="10">
    <source>
        <dbReference type="ARBA" id="ARBA00022692"/>
    </source>
</evidence>
<dbReference type="NCBIfam" id="TIGR00317">
    <property type="entry name" value="cobS"/>
    <property type="match status" value="1"/>
</dbReference>
<proteinExistence type="inferred from homology"/>
<protein>
    <recommendedName>
        <fullName evidence="6 19">Adenosylcobinamide-GDP ribazoletransferase</fullName>
        <ecNumber evidence="5 19">2.7.8.26</ecNumber>
    </recommendedName>
    <alternativeName>
        <fullName evidence="16 19">Cobalamin synthase</fullName>
    </alternativeName>
    <alternativeName>
        <fullName evidence="15 19">Cobalamin-5'-phosphate synthase</fullName>
    </alternativeName>
</protein>
<dbReference type="Proteomes" id="UP001169862">
    <property type="component" value="Unassembled WGS sequence"/>
</dbReference>
<feature type="transmembrane region" description="Helical" evidence="19">
    <location>
        <begin position="194"/>
        <end position="219"/>
    </location>
</feature>
<keyword evidence="9 19" id="KW-0808">Transferase</keyword>
<feature type="transmembrane region" description="Helical" evidence="19">
    <location>
        <begin position="62"/>
        <end position="83"/>
    </location>
</feature>
<evidence type="ECO:0000256" key="18">
    <source>
        <dbReference type="ARBA" id="ARBA00049504"/>
    </source>
</evidence>
<comment type="pathway">
    <text evidence="3 19">Cofactor biosynthesis; adenosylcobalamin biosynthesis; adenosylcobalamin from cob(II)yrinate a,c-diamide: step 7/7.</text>
</comment>
<keyword evidence="8 19" id="KW-0169">Cobalamin biosynthesis</keyword>
<name>A0AAW7XHJ8_9GAMM</name>
<comment type="similarity">
    <text evidence="4 19">Belongs to the CobS family.</text>
</comment>
<evidence type="ECO:0000256" key="6">
    <source>
        <dbReference type="ARBA" id="ARBA00015850"/>
    </source>
</evidence>
<dbReference type="InterPro" id="IPR003805">
    <property type="entry name" value="CobS"/>
</dbReference>
<dbReference type="HAMAP" id="MF_00719">
    <property type="entry name" value="CobS"/>
    <property type="match status" value="1"/>
</dbReference>